<dbReference type="PANTHER" id="PTHR47980">
    <property type="entry name" value="LD44762P"/>
    <property type="match status" value="1"/>
</dbReference>
<evidence type="ECO:0000313" key="9">
    <source>
        <dbReference type="EMBL" id="KAG5323743.1"/>
    </source>
</evidence>
<evidence type="ECO:0000259" key="8">
    <source>
        <dbReference type="PROSITE" id="PS01286"/>
    </source>
</evidence>
<accession>A0A836JRJ5</accession>
<dbReference type="GO" id="GO:0005737">
    <property type="term" value="C:cytoplasm"/>
    <property type="evidence" value="ECO:0007669"/>
    <property type="project" value="UniProtKB-ARBA"/>
</dbReference>
<dbReference type="GO" id="GO:0003924">
    <property type="term" value="F:GTPase activity"/>
    <property type="evidence" value="ECO:0007669"/>
    <property type="project" value="InterPro"/>
</dbReference>
<dbReference type="PROSITE" id="PS51420">
    <property type="entry name" value="RHO"/>
    <property type="match status" value="1"/>
</dbReference>
<dbReference type="SMART" id="SM00173">
    <property type="entry name" value="RAS"/>
    <property type="match status" value="1"/>
</dbReference>
<dbReference type="OrthoDB" id="26719at2759"/>
<dbReference type="InterPro" id="IPR050305">
    <property type="entry name" value="Small_GTPase_Rab"/>
</dbReference>
<evidence type="ECO:0000256" key="3">
    <source>
        <dbReference type="ARBA" id="ARBA00023134"/>
    </source>
</evidence>
<dbReference type="PROSITE" id="PS01286">
    <property type="entry name" value="FA58C_2"/>
    <property type="match status" value="1"/>
</dbReference>
<dbReference type="SMART" id="SM00176">
    <property type="entry name" value="RAN"/>
    <property type="match status" value="1"/>
</dbReference>
<keyword evidence="4" id="KW-0472">Membrane</keyword>
<feature type="domain" description="F5/8 type C" evidence="8">
    <location>
        <begin position="28"/>
        <end position="44"/>
    </location>
</feature>
<evidence type="ECO:0000256" key="5">
    <source>
        <dbReference type="ARBA" id="ARBA00023288"/>
    </source>
</evidence>
<evidence type="ECO:0000256" key="6">
    <source>
        <dbReference type="ARBA" id="ARBA00023289"/>
    </source>
</evidence>
<keyword evidence="6" id="KW-0636">Prenylation</keyword>
<evidence type="ECO:0000256" key="4">
    <source>
        <dbReference type="ARBA" id="ARBA00023136"/>
    </source>
</evidence>
<dbReference type="SMART" id="SM00174">
    <property type="entry name" value="RHO"/>
    <property type="match status" value="1"/>
</dbReference>
<dbReference type="Pfam" id="PF00071">
    <property type="entry name" value="Ras"/>
    <property type="match status" value="1"/>
</dbReference>
<dbReference type="SMART" id="SM00175">
    <property type="entry name" value="RAB"/>
    <property type="match status" value="1"/>
</dbReference>
<feature type="non-terminal residue" evidence="9">
    <location>
        <position position="1"/>
    </location>
</feature>
<dbReference type="PRINTS" id="PR00449">
    <property type="entry name" value="RASTRNSFRMNG"/>
</dbReference>
<reference evidence="9 10" key="1">
    <citation type="submission" date="2020-02" db="EMBL/GenBank/DDBJ databases">
        <title>Relaxed selection underlies rapid genomic changes in the transitions from sociality to social parasitism in ants.</title>
        <authorList>
            <person name="Bi X."/>
        </authorList>
    </citation>
    <scope>NUCLEOTIDE SEQUENCE [LARGE SCALE GENOMIC DNA]</scope>
    <source>
        <strain evidence="9">BGI-DK2014b</strain>
        <tissue evidence="9">Whole body</tissue>
    </source>
</reference>
<comment type="similarity">
    <text evidence="1">Belongs to the small GTPase superfamily. Rab family.</text>
</comment>
<dbReference type="AlphaFoldDB" id="A0A836JRJ5"/>
<comment type="caution">
    <text evidence="9">The sequence shown here is derived from an EMBL/GenBank/DDBJ whole genome shotgun (WGS) entry which is preliminary data.</text>
</comment>
<proteinExistence type="inferred from homology"/>
<dbReference type="Gene3D" id="2.60.120.260">
    <property type="entry name" value="Galactose-binding domain-like"/>
    <property type="match status" value="1"/>
</dbReference>
<protein>
    <submittedName>
        <fullName evidence="9">RAB10 protein</fullName>
    </submittedName>
</protein>
<evidence type="ECO:0000313" key="10">
    <source>
        <dbReference type="Proteomes" id="UP000670152"/>
    </source>
</evidence>
<evidence type="ECO:0000256" key="7">
    <source>
        <dbReference type="ARBA" id="ARBA00037868"/>
    </source>
</evidence>
<evidence type="ECO:0000256" key="2">
    <source>
        <dbReference type="ARBA" id="ARBA00022741"/>
    </source>
</evidence>
<dbReference type="EMBL" id="JAANIB010008406">
    <property type="protein sequence ID" value="KAG5323743.1"/>
    <property type="molecule type" value="Genomic_DNA"/>
</dbReference>
<dbReference type="GO" id="GO:0012505">
    <property type="term" value="C:endomembrane system"/>
    <property type="evidence" value="ECO:0007669"/>
    <property type="project" value="UniProtKB-SubCell"/>
</dbReference>
<dbReference type="PROSITE" id="PS51421">
    <property type="entry name" value="RAS"/>
    <property type="match status" value="1"/>
</dbReference>
<dbReference type="InterPro" id="IPR000421">
    <property type="entry name" value="FA58C"/>
</dbReference>
<comment type="subcellular location">
    <subcellularLocation>
        <location evidence="7">Endomembrane system</location>
        <topology evidence="7">Lipid-anchor</topology>
    </subcellularLocation>
</comment>
<dbReference type="SUPFAM" id="SSF52540">
    <property type="entry name" value="P-loop containing nucleoside triphosphate hydrolases"/>
    <property type="match status" value="1"/>
</dbReference>
<keyword evidence="5" id="KW-0449">Lipoprotein</keyword>
<dbReference type="PROSITE" id="PS51419">
    <property type="entry name" value="RAB"/>
    <property type="match status" value="1"/>
</dbReference>
<feature type="non-terminal residue" evidence="9">
    <location>
        <position position="555"/>
    </location>
</feature>
<keyword evidence="3" id="KW-0342">GTP-binding</keyword>
<sequence length="555" mass="63364">MELGDRYEIRSISTRGRAHNNECVRINPTRWRDRISLRVELYGCDYVSDIASFNGSSLIRLDLLREPIETDRHSFGFFIDRVLIKTPSILPFCPEPPIIPVTFLTFIILYHKFKSPGFVKLYLEEDKLKIDIGSESNHDFVGCMRIIIDGNYKLPTMVDRCLDGWFIDSEEIREKEHLPVKQLCFDDTGTPLDEKEGRHTLGPLICEGDDLFKNVVTFRIRDAINLPTFDIGIIIIYSKGPTDYIKVSIHNGNQVYFQYVIGGGPLTVSVQTSYNLGEIIIRRLVGETRPRSTLNGYNRCVTFDVRSIVAVNRDNQPTASHRHRSTTVAGLCSFYSVYFLLLGAYSSTRDCLGGEMAKKTYDLLFKLLLIGDSGVGKTCILFRFSDDAFSTTFISTIGIDFKIKTVELRGKKIKLQIWDTAGQERFHTITTSYYRGAMGIMLVYDITNEKTFENIVKWLRNIDEHANEDVEKMILGNKSDMEEKRVVSTEKGEAIAREHGIRFMETSAKANINIDRAFSELAEAILDKTHGREPQDAPDRVTVDRRVERNSNRCC</sequence>
<dbReference type="FunFam" id="3.40.50.300:FF:000202">
    <property type="entry name" value="ras-related protein Rab-8A"/>
    <property type="match status" value="1"/>
</dbReference>
<evidence type="ECO:0000256" key="1">
    <source>
        <dbReference type="ARBA" id="ARBA00006270"/>
    </source>
</evidence>
<dbReference type="NCBIfam" id="TIGR00231">
    <property type="entry name" value="small_GTP"/>
    <property type="match status" value="1"/>
</dbReference>
<dbReference type="Gene3D" id="3.40.50.300">
    <property type="entry name" value="P-loop containing nucleotide triphosphate hydrolases"/>
    <property type="match status" value="1"/>
</dbReference>
<dbReference type="SMART" id="SM00177">
    <property type="entry name" value="ARF"/>
    <property type="match status" value="1"/>
</dbReference>
<dbReference type="InterPro" id="IPR001806">
    <property type="entry name" value="Small_GTPase"/>
</dbReference>
<dbReference type="Proteomes" id="UP000670152">
    <property type="component" value="Unassembled WGS sequence"/>
</dbReference>
<name>A0A836JRJ5_9HYME</name>
<dbReference type="GO" id="GO:0005525">
    <property type="term" value="F:GTP binding"/>
    <property type="evidence" value="ECO:0007669"/>
    <property type="project" value="UniProtKB-KW"/>
</dbReference>
<dbReference type="InterPro" id="IPR027417">
    <property type="entry name" value="P-loop_NTPase"/>
</dbReference>
<dbReference type="CDD" id="cd01867">
    <property type="entry name" value="Rab8_Rab10_Rab13_like"/>
    <property type="match status" value="1"/>
</dbReference>
<keyword evidence="2" id="KW-0547">Nucleotide-binding</keyword>
<gene>
    <name evidence="9" type="primary">Rab10</name>
    <name evidence="9" type="ORF">G6Z77_0002782</name>
</gene>
<organism evidence="9 10">
    <name type="scientific">Acromyrmex heyeri</name>
    <dbReference type="NCBI Taxonomy" id="230685"/>
    <lineage>
        <taxon>Eukaryota</taxon>
        <taxon>Metazoa</taxon>
        <taxon>Ecdysozoa</taxon>
        <taxon>Arthropoda</taxon>
        <taxon>Hexapoda</taxon>
        <taxon>Insecta</taxon>
        <taxon>Pterygota</taxon>
        <taxon>Neoptera</taxon>
        <taxon>Endopterygota</taxon>
        <taxon>Hymenoptera</taxon>
        <taxon>Apocrita</taxon>
        <taxon>Aculeata</taxon>
        <taxon>Formicoidea</taxon>
        <taxon>Formicidae</taxon>
        <taxon>Myrmicinae</taxon>
        <taxon>Acromyrmex</taxon>
    </lineage>
</organism>
<dbReference type="InterPro" id="IPR005225">
    <property type="entry name" value="Small_GTP-bd"/>
</dbReference>
<keyword evidence="10" id="KW-1185">Reference proteome</keyword>